<dbReference type="SUPFAM" id="SSF81383">
    <property type="entry name" value="F-box domain"/>
    <property type="match status" value="1"/>
</dbReference>
<dbReference type="GeneID" id="92086584"/>
<feature type="region of interest" description="Disordered" evidence="1">
    <location>
        <begin position="62"/>
        <end position="82"/>
    </location>
</feature>
<dbReference type="InterPro" id="IPR001810">
    <property type="entry name" value="F-box_dom"/>
</dbReference>
<keyword evidence="4" id="KW-1185">Reference proteome</keyword>
<evidence type="ECO:0000256" key="1">
    <source>
        <dbReference type="SAM" id="MobiDB-lite"/>
    </source>
</evidence>
<protein>
    <recommendedName>
        <fullName evidence="2">F-box domain-containing protein</fullName>
    </recommendedName>
</protein>
<comment type="caution">
    <text evidence="3">The sequence shown here is derived from an EMBL/GenBank/DDBJ whole genome shotgun (WGS) entry which is preliminary data.</text>
</comment>
<dbReference type="InterPro" id="IPR036047">
    <property type="entry name" value="F-box-like_dom_sf"/>
</dbReference>
<dbReference type="Proteomes" id="UP001480595">
    <property type="component" value="Unassembled WGS sequence"/>
</dbReference>
<gene>
    <name evidence="3" type="ORF">PG994_002112</name>
</gene>
<feature type="compositionally biased region" description="Low complexity" evidence="1">
    <location>
        <begin position="64"/>
        <end position="82"/>
    </location>
</feature>
<dbReference type="RefSeq" id="XP_066721662.1">
    <property type="nucleotide sequence ID" value="XM_066853521.1"/>
</dbReference>
<reference evidence="3 4" key="1">
    <citation type="submission" date="2023-01" db="EMBL/GenBank/DDBJ databases">
        <title>Analysis of 21 Apiospora genomes using comparative genomics revels a genus with tremendous synthesis potential of carbohydrate active enzymes and secondary metabolites.</title>
        <authorList>
            <person name="Sorensen T."/>
        </authorList>
    </citation>
    <scope>NUCLEOTIDE SEQUENCE [LARGE SCALE GENOMIC DNA]</scope>
    <source>
        <strain evidence="3 4">CBS 135458</strain>
    </source>
</reference>
<sequence>MATEQAQHAVLLEIPELLETILLHLEQRDLLVNAQRVCRQWRQCITETISIQQHLFLLPEPARSTSSNSNAEADADALPAPRPNPLLARHFPEWFKHDQTWPADQRLPFVRTTEPGLRGLDRDRVFPALPGSPDASRPIPTPKRAGANGTEPQLAADRPVTMPELLEMTNLCIHVRPVVRPDGGPAAADGDQQPLPQEMRHSVTRFRVMWGRLSPEVRPSLEANPS</sequence>
<accession>A0ABR1WVF1</accession>
<feature type="domain" description="F-box" evidence="2">
    <location>
        <begin position="15"/>
        <end position="56"/>
    </location>
</feature>
<dbReference type="Gene3D" id="1.20.1280.50">
    <property type="match status" value="1"/>
</dbReference>
<dbReference type="EMBL" id="JAQQWL010000002">
    <property type="protein sequence ID" value="KAK8087138.1"/>
    <property type="molecule type" value="Genomic_DNA"/>
</dbReference>
<evidence type="ECO:0000313" key="3">
    <source>
        <dbReference type="EMBL" id="KAK8087138.1"/>
    </source>
</evidence>
<evidence type="ECO:0000313" key="4">
    <source>
        <dbReference type="Proteomes" id="UP001480595"/>
    </source>
</evidence>
<proteinExistence type="predicted"/>
<dbReference type="Pfam" id="PF12937">
    <property type="entry name" value="F-box-like"/>
    <property type="match status" value="1"/>
</dbReference>
<feature type="region of interest" description="Disordered" evidence="1">
    <location>
        <begin position="120"/>
        <end position="154"/>
    </location>
</feature>
<organism evidence="3 4">
    <name type="scientific">Apiospora phragmitis</name>
    <dbReference type="NCBI Taxonomy" id="2905665"/>
    <lineage>
        <taxon>Eukaryota</taxon>
        <taxon>Fungi</taxon>
        <taxon>Dikarya</taxon>
        <taxon>Ascomycota</taxon>
        <taxon>Pezizomycotina</taxon>
        <taxon>Sordariomycetes</taxon>
        <taxon>Xylariomycetidae</taxon>
        <taxon>Amphisphaeriales</taxon>
        <taxon>Apiosporaceae</taxon>
        <taxon>Apiospora</taxon>
    </lineage>
</organism>
<evidence type="ECO:0000259" key="2">
    <source>
        <dbReference type="Pfam" id="PF12937"/>
    </source>
</evidence>
<name>A0ABR1WVF1_9PEZI</name>